<feature type="repeat" description="Cell wall-binding" evidence="2">
    <location>
        <begin position="264"/>
        <end position="283"/>
    </location>
</feature>
<dbReference type="Proteomes" id="UP001256646">
    <property type="component" value="Unassembled WGS sequence"/>
</dbReference>
<reference evidence="4 5" key="1">
    <citation type="submission" date="2023-09" db="EMBL/GenBank/DDBJ databases">
        <authorList>
            <person name="Zhai L."/>
        </authorList>
    </citation>
    <scope>NUCLEOTIDE SEQUENCE [LARGE SCALE GENOMIC DNA]</scope>
    <source>
        <strain evidence="4 5">5 N-1</strain>
    </source>
</reference>
<evidence type="ECO:0000313" key="4">
    <source>
        <dbReference type="EMBL" id="MDR5588441.1"/>
    </source>
</evidence>
<sequence>MNKKLKRIITMTLIIGAFSSVSPVNYRVFNNEKVYASTHNDEYLLKKLGVFETKSGDEIDLLDSEWKKTNFNKKSKANYCVKVDSNVDSIRINASTNATDYSIYKNDGKKNYKGKDILLSDGITKIYVKTYESKSDADDDKNVKKEYRITVKKSLEDNKNSSNEISDESSWNLEQYKDDEVKNENNLLSKFDNKVLNNTKRNQWVMVNGLWQYNNYIGNPLKDEWIHDTSKDKWYFLDSYGNMVTGWLNKGDKWYYFDSNGEMVTGWRSIDGQWYYFNLLGKMMNERVLDNGNWYYFLPSGELI</sequence>
<proteinExistence type="predicted"/>
<protein>
    <submittedName>
        <fullName evidence="4">Cadherin-like beta sandwich domain-containing protein</fullName>
    </submittedName>
</protein>
<feature type="domain" description="Cadherin-like beta-sandwich-like" evidence="3">
    <location>
        <begin position="70"/>
        <end position="152"/>
    </location>
</feature>
<dbReference type="Pfam" id="PF01473">
    <property type="entry name" value="Choline_bind_1"/>
    <property type="match status" value="2"/>
</dbReference>
<evidence type="ECO:0000256" key="1">
    <source>
        <dbReference type="ARBA" id="ARBA00022737"/>
    </source>
</evidence>
<accession>A0ABU1EJ76</accession>
<keyword evidence="1" id="KW-0677">Repeat</keyword>
<evidence type="ECO:0000259" key="3">
    <source>
        <dbReference type="Pfam" id="PF12733"/>
    </source>
</evidence>
<organism evidence="4 5">
    <name type="scientific">Clostridium aquiflavi</name>
    <dbReference type="NCBI Taxonomy" id="3073603"/>
    <lineage>
        <taxon>Bacteria</taxon>
        <taxon>Bacillati</taxon>
        <taxon>Bacillota</taxon>
        <taxon>Clostridia</taxon>
        <taxon>Eubacteriales</taxon>
        <taxon>Clostridiaceae</taxon>
        <taxon>Clostridium</taxon>
    </lineage>
</organism>
<dbReference type="EMBL" id="JAVJAN010000038">
    <property type="protein sequence ID" value="MDR5588441.1"/>
    <property type="molecule type" value="Genomic_DNA"/>
</dbReference>
<dbReference type="RefSeq" id="WP_252211760.1">
    <property type="nucleotide sequence ID" value="NZ_JAVJAN010000038.1"/>
</dbReference>
<dbReference type="InterPro" id="IPR025883">
    <property type="entry name" value="Cadherin-like_domain"/>
</dbReference>
<feature type="repeat" description="Cell wall-binding" evidence="2">
    <location>
        <begin position="244"/>
        <end position="263"/>
    </location>
</feature>
<comment type="caution">
    <text evidence="4">The sequence shown here is derived from an EMBL/GenBank/DDBJ whole genome shotgun (WGS) entry which is preliminary data.</text>
</comment>
<name>A0ABU1EJ76_9CLOT</name>
<dbReference type="PROSITE" id="PS51170">
    <property type="entry name" value="CW"/>
    <property type="match status" value="2"/>
</dbReference>
<dbReference type="Pfam" id="PF19127">
    <property type="entry name" value="Choline_bind_3"/>
    <property type="match status" value="1"/>
</dbReference>
<dbReference type="Pfam" id="PF12733">
    <property type="entry name" value="Cadherin-like"/>
    <property type="match status" value="1"/>
</dbReference>
<evidence type="ECO:0000256" key="2">
    <source>
        <dbReference type="PROSITE-ProRule" id="PRU00591"/>
    </source>
</evidence>
<dbReference type="Gene3D" id="2.10.270.10">
    <property type="entry name" value="Cholin Binding"/>
    <property type="match status" value="1"/>
</dbReference>
<dbReference type="SUPFAM" id="SSF69360">
    <property type="entry name" value="Cell wall binding repeat"/>
    <property type="match status" value="1"/>
</dbReference>
<dbReference type="InterPro" id="IPR018337">
    <property type="entry name" value="Cell_wall/Cho-bd_repeat"/>
</dbReference>
<evidence type="ECO:0000313" key="5">
    <source>
        <dbReference type="Proteomes" id="UP001256646"/>
    </source>
</evidence>
<keyword evidence="5" id="KW-1185">Reference proteome</keyword>
<gene>
    <name evidence="4" type="ORF">RGC78_13270</name>
</gene>